<dbReference type="EMBL" id="CAJFCV020000003">
    <property type="protein sequence ID" value="CAG9108793.1"/>
    <property type="molecule type" value="Genomic_DNA"/>
</dbReference>
<dbReference type="Proteomes" id="UP000582659">
    <property type="component" value="Unassembled WGS sequence"/>
</dbReference>
<reference evidence="6" key="1">
    <citation type="submission" date="2016-11" db="UniProtKB">
        <authorList>
            <consortium name="WormBaseParasite"/>
        </authorList>
    </citation>
    <scope>IDENTIFICATION</scope>
</reference>
<feature type="region of interest" description="Disordered" evidence="1">
    <location>
        <begin position="53"/>
        <end position="107"/>
    </location>
</feature>
<dbReference type="Proteomes" id="UP000659654">
    <property type="component" value="Unassembled WGS sequence"/>
</dbReference>
<evidence type="ECO:0000313" key="4">
    <source>
        <dbReference type="Proteomes" id="UP000095284"/>
    </source>
</evidence>
<gene>
    <name evidence="2" type="ORF">BXYJ_LOCUS6828</name>
</gene>
<feature type="region of interest" description="Disordered" evidence="1">
    <location>
        <begin position="113"/>
        <end position="132"/>
    </location>
</feature>
<protein>
    <submittedName>
        <fullName evidence="2">(pine wood nematode) hypothetical protein</fullName>
    </submittedName>
</protein>
<evidence type="ECO:0000313" key="3">
    <source>
        <dbReference type="EMBL" id="CAG9108793.1"/>
    </source>
</evidence>
<keyword evidence="5" id="KW-1185">Reference proteome</keyword>
<evidence type="ECO:0000313" key="2">
    <source>
        <dbReference type="EMBL" id="CAD5221739.1"/>
    </source>
</evidence>
<organism evidence="4 6">
    <name type="scientific">Bursaphelenchus xylophilus</name>
    <name type="common">Pinewood nematode worm</name>
    <name type="synonym">Aphelenchoides xylophilus</name>
    <dbReference type="NCBI Taxonomy" id="6326"/>
    <lineage>
        <taxon>Eukaryota</taxon>
        <taxon>Metazoa</taxon>
        <taxon>Ecdysozoa</taxon>
        <taxon>Nematoda</taxon>
        <taxon>Chromadorea</taxon>
        <taxon>Rhabditida</taxon>
        <taxon>Tylenchina</taxon>
        <taxon>Tylenchomorpha</taxon>
        <taxon>Aphelenchoidea</taxon>
        <taxon>Aphelenchoididae</taxon>
        <taxon>Bursaphelenchus</taxon>
    </lineage>
</organism>
<reference evidence="3" key="2">
    <citation type="submission" date="2020-08" db="EMBL/GenBank/DDBJ databases">
        <authorList>
            <person name="Kikuchi T."/>
        </authorList>
    </citation>
    <scope>NUCLEOTIDE SEQUENCE</scope>
    <source>
        <strain evidence="2">Ka4C1</strain>
    </source>
</reference>
<feature type="compositionally biased region" description="Basic and acidic residues" evidence="1">
    <location>
        <begin position="53"/>
        <end position="101"/>
    </location>
</feature>
<dbReference type="EMBL" id="CAJFDI010000003">
    <property type="protein sequence ID" value="CAD5221739.1"/>
    <property type="molecule type" value="Genomic_DNA"/>
</dbReference>
<evidence type="ECO:0000313" key="6">
    <source>
        <dbReference type="WBParaSite" id="BXY_1618600.1"/>
    </source>
</evidence>
<evidence type="ECO:0000256" key="1">
    <source>
        <dbReference type="SAM" id="MobiDB-lite"/>
    </source>
</evidence>
<dbReference type="Proteomes" id="UP000095284">
    <property type="component" value="Unplaced"/>
</dbReference>
<dbReference type="AlphaFoldDB" id="A0A1I7ST18"/>
<dbReference type="WBParaSite" id="BXY_1618600.1">
    <property type="protein sequence ID" value="BXY_1618600.1"/>
    <property type="gene ID" value="BXY_1618600"/>
</dbReference>
<sequence length="132" mass="15339">MEMRLFQHHGRTPFAYSETRLPRLPPESANSGKIENRHCRTCLSAFGRSCVVKKGEGEEENRPSEAPKKEKDRHPRLTDSRSRKEQHANIGREKRPGKEPRVVPWTERQNYIRMPRIKNSGPKLCHSSKLIS</sequence>
<accession>A0A1I7ST18</accession>
<proteinExistence type="predicted"/>
<name>A0A1I7ST18_BURXY</name>
<evidence type="ECO:0000313" key="5">
    <source>
        <dbReference type="Proteomes" id="UP000659654"/>
    </source>
</evidence>